<dbReference type="InterPro" id="IPR054708">
    <property type="entry name" value="MTPAP-like_central"/>
</dbReference>
<evidence type="ECO:0000256" key="1">
    <source>
        <dbReference type="ARBA" id="ARBA00001936"/>
    </source>
</evidence>
<dbReference type="Pfam" id="PF22600">
    <property type="entry name" value="MTPAP-like_central"/>
    <property type="match status" value="1"/>
</dbReference>
<evidence type="ECO:0000256" key="4">
    <source>
        <dbReference type="ARBA" id="ARBA00004604"/>
    </source>
</evidence>
<dbReference type="GO" id="GO:0031123">
    <property type="term" value="P:RNA 3'-end processing"/>
    <property type="evidence" value="ECO:0007669"/>
    <property type="project" value="TreeGrafter"/>
</dbReference>
<dbReference type="PROSITE" id="PS50102">
    <property type="entry name" value="RRM"/>
    <property type="match status" value="1"/>
</dbReference>
<feature type="coiled-coil region" evidence="26">
    <location>
        <begin position="156"/>
        <end position="189"/>
    </location>
</feature>
<comment type="subcellular location">
    <subcellularLocation>
        <location evidence="3">Nucleus speckle</location>
    </subcellularLocation>
    <subcellularLocation>
        <location evidence="4">Nucleus</location>
        <location evidence="4">Nucleolus</location>
    </subcellularLocation>
</comment>
<evidence type="ECO:0000256" key="9">
    <source>
        <dbReference type="ARBA" id="ARBA00022664"/>
    </source>
</evidence>
<keyword evidence="14" id="KW-0863">Zinc-finger</keyword>
<evidence type="ECO:0000259" key="28">
    <source>
        <dbReference type="PROSITE" id="PS50102"/>
    </source>
</evidence>
<keyword evidence="20" id="KW-0539">Nucleus</keyword>
<dbReference type="InterPro" id="IPR013087">
    <property type="entry name" value="Znf_C2H2_type"/>
</dbReference>
<feature type="domain" description="RRM" evidence="28">
    <location>
        <begin position="54"/>
        <end position="126"/>
    </location>
</feature>
<comment type="catalytic activity">
    <reaction evidence="23">
        <text>RNA(n) + ATP = RNA(n)-3'-adenine ribonucleotide + diphosphate</text>
        <dbReference type="Rhea" id="RHEA:11332"/>
        <dbReference type="Rhea" id="RHEA-COMP:14527"/>
        <dbReference type="Rhea" id="RHEA-COMP:17347"/>
        <dbReference type="ChEBI" id="CHEBI:30616"/>
        <dbReference type="ChEBI" id="CHEBI:33019"/>
        <dbReference type="ChEBI" id="CHEBI:140395"/>
        <dbReference type="ChEBI" id="CHEBI:173115"/>
        <dbReference type="EC" id="2.7.7.19"/>
    </reaction>
</comment>
<evidence type="ECO:0000256" key="17">
    <source>
        <dbReference type="ARBA" id="ARBA00022842"/>
    </source>
</evidence>
<dbReference type="Pfam" id="PF12874">
    <property type="entry name" value="zf-met"/>
    <property type="match status" value="1"/>
</dbReference>
<dbReference type="PANTHER" id="PTHR12271">
    <property type="entry name" value="POLY A POLYMERASE CID PAP -RELATED"/>
    <property type="match status" value="1"/>
</dbReference>
<dbReference type="GO" id="GO:0008270">
    <property type="term" value="F:zinc ion binding"/>
    <property type="evidence" value="ECO:0007669"/>
    <property type="project" value="UniProtKB-KW"/>
</dbReference>
<dbReference type="FunFam" id="3.30.70.330:FF:000305">
    <property type="entry name" value="speckle targeted PIP5K1A-regulated poly(A) polymerase"/>
    <property type="match status" value="1"/>
</dbReference>
<evidence type="ECO:0000313" key="29">
    <source>
        <dbReference type="EMBL" id="KAK0133116.1"/>
    </source>
</evidence>
<keyword evidence="30" id="KW-1185">Reference proteome</keyword>
<dbReference type="GO" id="GO:0003723">
    <property type="term" value="F:RNA binding"/>
    <property type="evidence" value="ECO:0007669"/>
    <property type="project" value="UniProtKB-UniRule"/>
</dbReference>
<dbReference type="EC" id="2.7.7.52" evidence="7"/>
<keyword evidence="12" id="KW-0479">Metal-binding</keyword>
<keyword evidence="11" id="KW-0548">Nucleotidyltransferase</keyword>
<dbReference type="GO" id="GO:0050265">
    <property type="term" value="F:RNA uridylyltransferase activity"/>
    <property type="evidence" value="ECO:0007669"/>
    <property type="project" value="UniProtKB-EC"/>
</dbReference>
<evidence type="ECO:0000256" key="25">
    <source>
        <dbReference type="PROSITE-ProRule" id="PRU00176"/>
    </source>
</evidence>
<dbReference type="Pfam" id="PF00076">
    <property type="entry name" value="RRM_1"/>
    <property type="match status" value="1"/>
</dbReference>
<dbReference type="SUPFAM" id="SSF81631">
    <property type="entry name" value="PAP/OAS1 substrate-binding domain"/>
    <property type="match status" value="1"/>
</dbReference>
<feature type="compositionally biased region" description="Polar residues" evidence="27">
    <location>
        <begin position="645"/>
        <end position="658"/>
    </location>
</feature>
<sequence>MDLEVDIITTPKGFHCNLCNTNVPNKPSLDEHVKGRKHRTLSTVRATRRAQEERSVFVSGFPKDASQAQLTQYFQQFGPVAEVIIDKDKGVYAIVQFSEVDSQLTALSQLVHDMGGMRLRVKPREKKGFKLVDKKNTGVKNQEEFLERLKPALGQAETVNEQMQCVVERLQLAENKRKARELLVQLIQEVFTEFFPESQVLPFGSSVNTFGIHSCDLDLFLDLENTKTFQARAKTSTEPVAETSSDDGRSEDSILSDIDLSTASPAELLELVATILRKCVPGVHKVQAVTSARLPVVKFHYRALDLHGDISINNRLAVRNTRFLQLCSGLDARLRPLVYTIRYWARQKELAGNVGGPGPLLNNYALTLLVIFFLQNTDPPVLPTVDQLKHMACEEEECVIEGWDCTFPSQPIAVPPSKNQQDLCKCLGSSGLLAAFFSFYATFDFAGNVISLREGRALPVTSFLSQARKVPQEEEEKNAMEEEQPRKPHNQQAPKLGSLNVLDPFELSHNVAGNLSERSQHSFQRECQEAEKYCRSLQYLRKSTKGKPWGLVRLFAPHGQGPKKLDGSVEMSISIPFKPALLPEVLRNQLQLAGDGFRLIWFQKVCAAMVQVFQNVLKCRLGSFTESAPSGDAGHAAVAPGSCESMETSSEELNTSSDSGIAGPGSPQSAAAAAAGSKRRLSSSEDGDASSSPQDKKPRLGSGPKPGTPCWTWTQTHAVWAGRRKVRRELIKDAADTRPEGSNMALEVQVTDHIVEKEPPVKVPLVFKVQAKLVGNTQSTKVLLKVHPPSEGKEHFRDFFHFLEVFLPKMVDTLMEKGV</sequence>
<dbReference type="GO" id="GO:0005730">
    <property type="term" value="C:nucleolus"/>
    <property type="evidence" value="ECO:0007669"/>
    <property type="project" value="UniProtKB-SubCell"/>
</dbReference>
<dbReference type="InterPro" id="IPR000504">
    <property type="entry name" value="RRM_dom"/>
</dbReference>
<evidence type="ECO:0000256" key="10">
    <source>
        <dbReference type="ARBA" id="ARBA00022679"/>
    </source>
</evidence>
<protein>
    <recommendedName>
        <fullName evidence="8">Speckle targeted PIP5K1A-regulated poly(A) polymerase</fullName>
        <ecNumber evidence="6">2.7.7.19</ecNumber>
        <ecNumber evidence="7">2.7.7.52</ecNumber>
    </recommendedName>
    <alternativeName>
        <fullName evidence="21">RNA-binding motif protein 21</fullName>
    </alternativeName>
    <alternativeName>
        <fullName evidence="22">U6 snRNA-specific terminal uridylyltransferase 1</fullName>
    </alternativeName>
</protein>
<evidence type="ECO:0000256" key="22">
    <source>
        <dbReference type="ARBA" id="ARBA00033036"/>
    </source>
</evidence>
<evidence type="ECO:0000256" key="18">
    <source>
        <dbReference type="ARBA" id="ARBA00022884"/>
    </source>
</evidence>
<evidence type="ECO:0000256" key="24">
    <source>
        <dbReference type="ARBA" id="ARBA00049105"/>
    </source>
</evidence>
<dbReference type="GO" id="GO:0005524">
    <property type="term" value="F:ATP binding"/>
    <property type="evidence" value="ECO:0007669"/>
    <property type="project" value="UniProtKB-KW"/>
</dbReference>
<feature type="region of interest" description="Disordered" evidence="27">
    <location>
        <begin position="233"/>
        <end position="252"/>
    </location>
</feature>
<dbReference type="GO" id="GO:0016607">
    <property type="term" value="C:nuclear speck"/>
    <property type="evidence" value="ECO:0007669"/>
    <property type="project" value="UniProtKB-SubCell"/>
</dbReference>
<evidence type="ECO:0000313" key="30">
    <source>
        <dbReference type="Proteomes" id="UP001174136"/>
    </source>
</evidence>
<dbReference type="SMART" id="SM00360">
    <property type="entry name" value="RRM"/>
    <property type="match status" value="1"/>
</dbReference>
<dbReference type="PANTHER" id="PTHR12271:SF127">
    <property type="entry name" value="SPECKLE TARGETED PIP5K1A-REGULATED POLY(A) POLYMERASE"/>
    <property type="match status" value="1"/>
</dbReference>
<evidence type="ECO:0000256" key="3">
    <source>
        <dbReference type="ARBA" id="ARBA00004324"/>
    </source>
</evidence>
<comment type="caution">
    <text evidence="29">The sequence shown here is derived from an EMBL/GenBank/DDBJ whole genome shotgun (WGS) entry which is preliminary data.</text>
</comment>
<dbReference type="Pfam" id="PF03828">
    <property type="entry name" value="PAP_assoc"/>
    <property type="match status" value="1"/>
</dbReference>
<evidence type="ECO:0000256" key="23">
    <source>
        <dbReference type="ARBA" id="ARBA00048830"/>
    </source>
</evidence>
<evidence type="ECO:0000256" key="16">
    <source>
        <dbReference type="ARBA" id="ARBA00022840"/>
    </source>
</evidence>
<evidence type="ECO:0000256" key="7">
    <source>
        <dbReference type="ARBA" id="ARBA00012472"/>
    </source>
</evidence>
<evidence type="ECO:0000256" key="13">
    <source>
        <dbReference type="ARBA" id="ARBA00022741"/>
    </source>
</evidence>
<dbReference type="EC" id="2.7.7.19" evidence="6"/>
<accession>A0AA47NPB6</accession>
<feature type="region of interest" description="Disordered" evidence="27">
    <location>
        <begin position="469"/>
        <end position="495"/>
    </location>
</feature>
<dbReference type="EMBL" id="JAOPHQ010006016">
    <property type="protein sequence ID" value="KAK0133116.1"/>
    <property type="molecule type" value="Genomic_DNA"/>
</dbReference>
<dbReference type="Gene3D" id="3.30.460.10">
    <property type="entry name" value="Beta Polymerase, domain 2"/>
    <property type="match status" value="1"/>
</dbReference>
<feature type="compositionally biased region" description="Low complexity" evidence="27">
    <location>
        <begin position="659"/>
        <end position="676"/>
    </location>
</feature>
<dbReference type="Proteomes" id="UP001174136">
    <property type="component" value="Unassembled WGS sequence"/>
</dbReference>
<dbReference type="GO" id="GO:1990817">
    <property type="term" value="F:poly(A) RNA polymerase activity"/>
    <property type="evidence" value="ECO:0007669"/>
    <property type="project" value="UniProtKB-EC"/>
</dbReference>
<feature type="region of interest" description="Disordered" evidence="27">
    <location>
        <begin position="627"/>
        <end position="713"/>
    </location>
</feature>
<dbReference type="InterPro" id="IPR035979">
    <property type="entry name" value="RBD_domain_sf"/>
</dbReference>
<evidence type="ECO:0000256" key="26">
    <source>
        <dbReference type="SAM" id="Coils"/>
    </source>
</evidence>
<comment type="catalytic activity">
    <reaction evidence="24">
        <text>RNA(n) + UTP = RNA(n)-3'-uridine ribonucleotide + diphosphate</text>
        <dbReference type="Rhea" id="RHEA:14785"/>
        <dbReference type="Rhea" id="RHEA-COMP:14527"/>
        <dbReference type="Rhea" id="RHEA-COMP:17348"/>
        <dbReference type="ChEBI" id="CHEBI:33019"/>
        <dbReference type="ChEBI" id="CHEBI:46398"/>
        <dbReference type="ChEBI" id="CHEBI:140395"/>
        <dbReference type="ChEBI" id="CHEBI:173116"/>
        <dbReference type="EC" id="2.7.7.52"/>
    </reaction>
</comment>
<dbReference type="CDD" id="cd12279">
    <property type="entry name" value="RRM_TUT1"/>
    <property type="match status" value="1"/>
</dbReference>
<dbReference type="InterPro" id="IPR034388">
    <property type="entry name" value="Star-PAP_RRM"/>
</dbReference>
<keyword evidence="17" id="KW-0460">Magnesium</keyword>
<keyword evidence="13" id="KW-0547">Nucleotide-binding</keyword>
<dbReference type="SUPFAM" id="SSF81301">
    <property type="entry name" value="Nucleotidyltransferase"/>
    <property type="match status" value="1"/>
</dbReference>
<dbReference type="AlphaFoldDB" id="A0AA47NPB6"/>
<evidence type="ECO:0000256" key="11">
    <source>
        <dbReference type="ARBA" id="ARBA00022695"/>
    </source>
</evidence>
<gene>
    <name evidence="29" type="primary">tut1_1</name>
    <name evidence="29" type="ORF">N1851_031506</name>
</gene>
<keyword evidence="19" id="KW-0464">Manganese</keyword>
<evidence type="ECO:0000256" key="6">
    <source>
        <dbReference type="ARBA" id="ARBA00012388"/>
    </source>
</evidence>
<evidence type="ECO:0000256" key="2">
    <source>
        <dbReference type="ARBA" id="ARBA00001946"/>
    </source>
</evidence>
<evidence type="ECO:0000256" key="15">
    <source>
        <dbReference type="ARBA" id="ARBA00022833"/>
    </source>
</evidence>
<feature type="compositionally biased region" description="Basic and acidic residues" evidence="27">
    <location>
        <begin position="477"/>
        <end position="486"/>
    </location>
</feature>
<keyword evidence="9" id="KW-0507">mRNA processing</keyword>
<comment type="cofactor">
    <cofactor evidence="1">
        <name>Mn(2+)</name>
        <dbReference type="ChEBI" id="CHEBI:29035"/>
    </cofactor>
</comment>
<organism evidence="29 30">
    <name type="scientific">Merluccius polli</name>
    <name type="common">Benguela hake</name>
    <name type="synonym">Merluccius cadenati</name>
    <dbReference type="NCBI Taxonomy" id="89951"/>
    <lineage>
        <taxon>Eukaryota</taxon>
        <taxon>Metazoa</taxon>
        <taxon>Chordata</taxon>
        <taxon>Craniata</taxon>
        <taxon>Vertebrata</taxon>
        <taxon>Euteleostomi</taxon>
        <taxon>Actinopterygii</taxon>
        <taxon>Neopterygii</taxon>
        <taxon>Teleostei</taxon>
        <taxon>Neoteleostei</taxon>
        <taxon>Acanthomorphata</taxon>
        <taxon>Zeiogadaria</taxon>
        <taxon>Gadariae</taxon>
        <taxon>Gadiformes</taxon>
        <taxon>Gadoidei</taxon>
        <taxon>Merlucciidae</taxon>
        <taxon>Merluccius</taxon>
    </lineage>
</organism>
<dbReference type="SUPFAM" id="SSF54928">
    <property type="entry name" value="RNA-binding domain, RBD"/>
    <property type="match status" value="1"/>
</dbReference>
<keyword evidence="16" id="KW-0067">ATP-binding</keyword>
<comment type="cofactor">
    <cofactor evidence="2">
        <name>Mg(2+)</name>
        <dbReference type="ChEBI" id="CHEBI:18420"/>
    </cofactor>
</comment>
<dbReference type="PROSITE" id="PS00028">
    <property type="entry name" value="ZINC_FINGER_C2H2_1"/>
    <property type="match status" value="1"/>
</dbReference>
<evidence type="ECO:0000256" key="8">
    <source>
        <dbReference type="ARBA" id="ARBA00021679"/>
    </source>
</evidence>
<comment type="similarity">
    <text evidence="5">Belongs to the DNA polymerase type-B-like family.</text>
</comment>
<reference evidence="29" key="1">
    <citation type="journal article" date="2023" name="Front. Mar. Sci.">
        <title>A new Merluccius polli reference genome to investigate the effects of global change in West African waters.</title>
        <authorList>
            <person name="Mateo J.L."/>
            <person name="Blanco-Fernandez C."/>
            <person name="Garcia-Vazquez E."/>
            <person name="Machado-Schiaffino G."/>
        </authorList>
    </citation>
    <scope>NUCLEOTIDE SEQUENCE</scope>
    <source>
        <strain evidence="29">C29</strain>
        <tissue evidence="29">Fin</tissue>
    </source>
</reference>
<evidence type="ECO:0000256" key="27">
    <source>
        <dbReference type="SAM" id="MobiDB-lite"/>
    </source>
</evidence>
<dbReference type="Gene3D" id="3.30.70.330">
    <property type="match status" value="1"/>
</dbReference>
<dbReference type="InterPro" id="IPR002058">
    <property type="entry name" value="PAP_assoc"/>
</dbReference>
<name>A0AA47NPB6_MERPO</name>
<proteinExistence type="inferred from homology"/>
<dbReference type="InterPro" id="IPR043519">
    <property type="entry name" value="NT_sf"/>
</dbReference>
<keyword evidence="18 25" id="KW-0694">RNA-binding</keyword>
<dbReference type="Gene3D" id="1.10.1410.10">
    <property type="match status" value="1"/>
</dbReference>
<evidence type="ECO:0000256" key="12">
    <source>
        <dbReference type="ARBA" id="ARBA00022723"/>
    </source>
</evidence>
<keyword evidence="10" id="KW-0808">Transferase</keyword>
<dbReference type="GO" id="GO:0006397">
    <property type="term" value="P:mRNA processing"/>
    <property type="evidence" value="ECO:0007669"/>
    <property type="project" value="UniProtKB-KW"/>
</dbReference>
<dbReference type="InterPro" id="IPR012677">
    <property type="entry name" value="Nucleotide-bd_a/b_plait_sf"/>
</dbReference>
<dbReference type="CDD" id="cd05402">
    <property type="entry name" value="NT_PAP_TUTase"/>
    <property type="match status" value="1"/>
</dbReference>
<evidence type="ECO:0000256" key="5">
    <source>
        <dbReference type="ARBA" id="ARBA00008593"/>
    </source>
</evidence>
<keyword evidence="26" id="KW-0175">Coiled coil</keyword>
<evidence type="ECO:0000256" key="14">
    <source>
        <dbReference type="ARBA" id="ARBA00022771"/>
    </source>
</evidence>
<evidence type="ECO:0000256" key="19">
    <source>
        <dbReference type="ARBA" id="ARBA00023211"/>
    </source>
</evidence>
<evidence type="ECO:0000256" key="21">
    <source>
        <dbReference type="ARBA" id="ARBA00030790"/>
    </source>
</evidence>
<evidence type="ECO:0000256" key="20">
    <source>
        <dbReference type="ARBA" id="ARBA00023242"/>
    </source>
</evidence>
<keyword evidence="15" id="KW-0862">Zinc</keyword>